<dbReference type="AlphaFoldDB" id="A0AAD3HT38"/>
<evidence type="ECO:0000313" key="2">
    <source>
        <dbReference type="EMBL" id="GFR52143.1"/>
    </source>
</evidence>
<dbReference type="Proteomes" id="UP001054857">
    <property type="component" value="Unassembled WGS sequence"/>
</dbReference>
<feature type="region of interest" description="Disordered" evidence="1">
    <location>
        <begin position="202"/>
        <end position="251"/>
    </location>
</feature>
<feature type="non-terminal residue" evidence="2">
    <location>
        <position position="251"/>
    </location>
</feature>
<accession>A0AAD3HT38</accession>
<feature type="compositionally biased region" description="Gly residues" evidence="1">
    <location>
        <begin position="221"/>
        <end position="251"/>
    </location>
</feature>
<organism evidence="2 3">
    <name type="scientific">Astrephomene gubernaculifera</name>
    <dbReference type="NCBI Taxonomy" id="47775"/>
    <lineage>
        <taxon>Eukaryota</taxon>
        <taxon>Viridiplantae</taxon>
        <taxon>Chlorophyta</taxon>
        <taxon>core chlorophytes</taxon>
        <taxon>Chlorophyceae</taxon>
        <taxon>CS clade</taxon>
        <taxon>Chlamydomonadales</taxon>
        <taxon>Astrephomenaceae</taxon>
        <taxon>Astrephomene</taxon>
    </lineage>
</organism>
<evidence type="ECO:0000313" key="3">
    <source>
        <dbReference type="Proteomes" id="UP001054857"/>
    </source>
</evidence>
<feature type="compositionally biased region" description="Low complexity" evidence="1">
    <location>
        <begin position="202"/>
        <end position="220"/>
    </location>
</feature>
<protein>
    <submittedName>
        <fullName evidence="2">Uncharacterized protein</fullName>
    </submittedName>
</protein>
<gene>
    <name evidence="2" type="ORF">Agub_g14658</name>
</gene>
<feature type="non-terminal residue" evidence="2">
    <location>
        <position position="1"/>
    </location>
</feature>
<keyword evidence="3" id="KW-1185">Reference proteome</keyword>
<sequence>GGGAERSETWTKKDRQEVLSLLLRFGLPSGAGAAAAAAAAQKPAAGEEAAPCAPAGDTVTGSVTAAGAAGREQGAGGPEGDEGGVGLLVELARSHCPRLAAKSSAGIQQAIRDLLGEIEELLGPQGDAAAGAAAGEAAGGAPRTPRASRHAPGCACRICQNIAKYNAGLQAANAGGEGAAADAGNGAGATAGGAALESAAEAAAVKTTTAAGEAAAEGAAAAGGAGGTDGGGGAADGAEAGAGGVTPGKQG</sequence>
<comment type="caution">
    <text evidence="2">The sequence shown here is derived from an EMBL/GenBank/DDBJ whole genome shotgun (WGS) entry which is preliminary data.</text>
</comment>
<evidence type="ECO:0000256" key="1">
    <source>
        <dbReference type="SAM" id="MobiDB-lite"/>
    </source>
</evidence>
<name>A0AAD3HT38_9CHLO</name>
<proteinExistence type="predicted"/>
<dbReference type="EMBL" id="BMAR01000058">
    <property type="protein sequence ID" value="GFR52143.1"/>
    <property type="molecule type" value="Genomic_DNA"/>
</dbReference>
<reference evidence="2 3" key="1">
    <citation type="journal article" date="2021" name="Sci. Rep.">
        <title>Genome sequencing of the multicellular alga Astrephomene provides insights into convergent evolution of germ-soma differentiation.</title>
        <authorList>
            <person name="Yamashita S."/>
            <person name="Yamamoto K."/>
            <person name="Matsuzaki R."/>
            <person name="Suzuki S."/>
            <person name="Yamaguchi H."/>
            <person name="Hirooka S."/>
            <person name="Minakuchi Y."/>
            <person name="Miyagishima S."/>
            <person name="Kawachi M."/>
            <person name="Toyoda A."/>
            <person name="Nozaki H."/>
        </authorList>
    </citation>
    <scope>NUCLEOTIDE SEQUENCE [LARGE SCALE GENOMIC DNA]</scope>
    <source>
        <strain evidence="2 3">NIES-4017</strain>
    </source>
</reference>